<evidence type="ECO:0000256" key="2">
    <source>
        <dbReference type="SAM" id="Phobius"/>
    </source>
</evidence>
<keyword evidence="2" id="KW-1133">Transmembrane helix</keyword>
<evidence type="ECO:0000313" key="3">
    <source>
        <dbReference type="EMBL" id="KAF1839796.1"/>
    </source>
</evidence>
<evidence type="ECO:0000256" key="1">
    <source>
        <dbReference type="SAM" id="MobiDB-lite"/>
    </source>
</evidence>
<keyword evidence="2" id="KW-0472">Membrane</keyword>
<dbReference type="AlphaFoldDB" id="A0A6A5KXN0"/>
<keyword evidence="2" id="KW-0812">Transmembrane</keyword>
<dbReference type="EMBL" id="ML975244">
    <property type="protein sequence ID" value="KAF1839796.1"/>
    <property type="molecule type" value="Genomic_DNA"/>
</dbReference>
<dbReference type="Proteomes" id="UP000800040">
    <property type="component" value="Unassembled WGS sequence"/>
</dbReference>
<dbReference type="OrthoDB" id="3792384at2759"/>
<gene>
    <name evidence="3" type="ORF">BDW02DRAFT_593662</name>
</gene>
<sequence length="121" mass="13397">MHDPAPAEPPPPPADSYQHHHPHAHDPHPPDEPPPSYDDAIGNSAAPPSYGTFRPYTDESSIASSEVEPTDRALPEWFGQALVVFIFLCIIYGFWEFINAADELPPEPPWPGHASWRPPTT</sequence>
<feature type="transmembrane region" description="Helical" evidence="2">
    <location>
        <begin position="77"/>
        <end position="95"/>
    </location>
</feature>
<evidence type="ECO:0000313" key="4">
    <source>
        <dbReference type="Proteomes" id="UP000800040"/>
    </source>
</evidence>
<reference evidence="3" key="1">
    <citation type="submission" date="2020-01" db="EMBL/GenBank/DDBJ databases">
        <authorList>
            <consortium name="DOE Joint Genome Institute"/>
            <person name="Haridas S."/>
            <person name="Albert R."/>
            <person name="Binder M."/>
            <person name="Bloem J."/>
            <person name="Labutti K."/>
            <person name="Salamov A."/>
            <person name="Andreopoulos B."/>
            <person name="Baker S.E."/>
            <person name="Barry K."/>
            <person name="Bills G."/>
            <person name="Bluhm B.H."/>
            <person name="Cannon C."/>
            <person name="Castanera R."/>
            <person name="Culley D.E."/>
            <person name="Daum C."/>
            <person name="Ezra D."/>
            <person name="Gonzalez J.B."/>
            <person name="Henrissat B."/>
            <person name="Kuo A."/>
            <person name="Liang C."/>
            <person name="Lipzen A."/>
            <person name="Lutzoni F."/>
            <person name="Magnuson J."/>
            <person name="Mondo S."/>
            <person name="Nolan M."/>
            <person name="Ohm R."/>
            <person name="Pangilinan J."/>
            <person name="Park H.-J."/>
            <person name="Ramirez L."/>
            <person name="Alfaro M."/>
            <person name="Sun H."/>
            <person name="Tritt A."/>
            <person name="Yoshinaga Y."/>
            <person name="Zwiers L.-H."/>
            <person name="Turgeon B.G."/>
            <person name="Goodwin S.B."/>
            <person name="Spatafora J.W."/>
            <person name="Crous P.W."/>
            <person name="Grigoriev I.V."/>
        </authorList>
    </citation>
    <scope>NUCLEOTIDE SEQUENCE</scope>
    <source>
        <strain evidence="3">P77</strain>
    </source>
</reference>
<proteinExistence type="predicted"/>
<feature type="region of interest" description="Disordered" evidence="1">
    <location>
        <begin position="1"/>
        <end position="69"/>
    </location>
</feature>
<feature type="compositionally biased region" description="Pro residues" evidence="1">
    <location>
        <begin position="1"/>
        <end position="14"/>
    </location>
</feature>
<keyword evidence="4" id="KW-1185">Reference proteome</keyword>
<protein>
    <submittedName>
        <fullName evidence="3">Uncharacterized protein</fullName>
    </submittedName>
</protein>
<organism evidence="3 4">
    <name type="scientific">Decorospora gaudefroyi</name>
    <dbReference type="NCBI Taxonomy" id="184978"/>
    <lineage>
        <taxon>Eukaryota</taxon>
        <taxon>Fungi</taxon>
        <taxon>Dikarya</taxon>
        <taxon>Ascomycota</taxon>
        <taxon>Pezizomycotina</taxon>
        <taxon>Dothideomycetes</taxon>
        <taxon>Pleosporomycetidae</taxon>
        <taxon>Pleosporales</taxon>
        <taxon>Pleosporineae</taxon>
        <taxon>Pleosporaceae</taxon>
        <taxon>Decorospora</taxon>
    </lineage>
</organism>
<name>A0A6A5KXN0_9PLEO</name>
<accession>A0A6A5KXN0</accession>